<name>X0BA86_FUSOX</name>
<reference evidence="3" key="1">
    <citation type="submission" date="2012-04" db="EMBL/GenBank/DDBJ databases">
        <title>The Genome Sequence of Fusarium oxysporum melonis.</title>
        <authorList>
            <consortium name="The Broad Institute Genome Sequencing Platform"/>
            <person name="Ma L.-J."/>
            <person name="Gale L.R."/>
            <person name="Schwartz D.C."/>
            <person name="Zhou S."/>
            <person name="Corby-Kistler H."/>
            <person name="Young S.K."/>
            <person name="Zeng Q."/>
            <person name="Gargeya S."/>
            <person name="Fitzgerald M."/>
            <person name="Haas B."/>
            <person name="Abouelleil A."/>
            <person name="Alvarado L."/>
            <person name="Arachchi H.M."/>
            <person name="Berlin A."/>
            <person name="Brown A."/>
            <person name="Chapman S.B."/>
            <person name="Chen Z."/>
            <person name="Dunbar C."/>
            <person name="Freedman E."/>
            <person name="Gearin G."/>
            <person name="Goldberg J."/>
            <person name="Griggs A."/>
            <person name="Gujja S."/>
            <person name="Heiman D."/>
            <person name="Howarth C."/>
            <person name="Larson L."/>
            <person name="Lui A."/>
            <person name="MacDonald P.J.P."/>
            <person name="Montmayeur A."/>
            <person name="Murphy C."/>
            <person name="Neiman D."/>
            <person name="Pearson M."/>
            <person name="Priest M."/>
            <person name="Roberts A."/>
            <person name="Saif S."/>
            <person name="Shea T."/>
            <person name="Shenoy N."/>
            <person name="Sisk P."/>
            <person name="Stolte C."/>
            <person name="Sykes S."/>
            <person name="Wortman J."/>
            <person name="Nusbaum C."/>
            <person name="Birren B."/>
        </authorList>
    </citation>
    <scope>NUCLEOTIDE SEQUENCE</scope>
    <source>
        <strain evidence="3">26406</strain>
    </source>
</reference>
<gene>
    <name evidence="3" type="ORF">FOMG_02241</name>
</gene>
<dbReference type="AlphaFoldDB" id="X0BA86"/>
<sequence>MRLLQTKSYELFEASDVPVPFPSYAILSHTWISSKDEITYQDMKIRTGDIKNNVYKQKGWSKLRDYCDRASKDGWEWAWMDTCCIDKTNPADTQEAINAMFRWYQNAGVCYAHLGDVNVSKANDIVLLPEDTDLDTSTNSLLRAALKNVFIGAKWFTRGWTLQELLAPHYLIFVDYEWRHIGTRESWALEIEKASNIEARHLNAFNPTDFTSCSTAMRFSWASGRETTIEEDESYSLLGLFGVSLPLIYGEGGRQAFNRLQRQLIHVYHDDSVFAWTAPQADPKPGWGILARSVKDFWDASKVTAGQYGNAYSMTNRGLELTSKYWRQRSNPDGAIVRLNCSIGSASDAENKETGIHLIHDAVADVYHRARIHELCDTGQLDLRDWYEERRREPLFIRADNYLDPVASSAMFVVEYPEQIQIVAIYVATFGQSFTNHGIRPFGNLMNGTLANGVRTKELSIEPKSVVFLNIELEEKGTKLQLDVIISLTESCFPHVGILGRGEQPWERLGDPMDDVMGNAMYNALARHIHQTRPSDSAYPLVDMTRMGNQVISTHILPKPPRRIAQNQGRNLTLREYMLRISVAGFEKTMERDTRQRPSDGKENAAKRQRIS</sequence>
<feature type="compositionally biased region" description="Basic and acidic residues" evidence="1">
    <location>
        <begin position="589"/>
        <end position="606"/>
    </location>
</feature>
<dbReference type="HOGENOM" id="CLU_000288_138_11_1"/>
<dbReference type="Pfam" id="PF06985">
    <property type="entry name" value="HET"/>
    <property type="match status" value="1"/>
</dbReference>
<evidence type="ECO:0000256" key="1">
    <source>
        <dbReference type="SAM" id="MobiDB-lite"/>
    </source>
</evidence>
<dbReference type="Proteomes" id="UP000030703">
    <property type="component" value="Unassembled WGS sequence"/>
</dbReference>
<feature type="region of interest" description="Disordered" evidence="1">
    <location>
        <begin position="589"/>
        <end position="612"/>
    </location>
</feature>
<dbReference type="InterPro" id="IPR010730">
    <property type="entry name" value="HET"/>
</dbReference>
<dbReference type="PANTHER" id="PTHR10622:SF10">
    <property type="entry name" value="HET DOMAIN-CONTAINING PROTEIN"/>
    <property type="match status" value="1"/>
</dbReference>
<protein>
    <recommendedName>
        <fullName evidence="2">Heterokaryon incompatibility domain-containing protein</fullName>
    </recommendedName>
</protein>
<dbReference type="EMBL" id="JH659329">
    <property type="protein sequence ID" value="EXK49758.1"/>
    <property type="molecule type" value="Genomic_DNA"/>
</dbReference>
<dbReference type="PANTHER" id="PTHR10622">
    <property type="entry name" value="HET DOMAIN-CONTAINING PROTEIN"/>
    <property type="match status" value="1"/>
</dbReference>
<proteinExistence type="predicted"/>
<dbReference type="OrthoDB" id="674604at2759"/>
<dbReference type="VEuPathDB" id="FungiDB:FOMG_02241"/>
<accession>X0BA86</accession>
<evidence type="ECO:0000259" key="2">
    <source>
        <dbReference type="Pfam" id="PF06985"/>
    </source>
</evidence>
<reference evidence="3" key="2">
    <citation type="submission" date="2012-05" db="EMBL/GenBank/DDBJ databases">
        <title>Annotation of the Genome Sequence of Fusarium oxysporum f. sp. melonis 26406.</title>
        <authorList>
            <consortium name="The Broad Institute Genomics Platform"/>
            <person name="Ma L.-J."/>
            <person name="Corby-Kistler H."/>
            <person name="Broz K."/>
            <person name="Gale L.R."/>
            <person name="Jonkers W."/>
            <person name="O'Donnell K."/>
            <person name="Ploetz R."/>
            <person name="Steinberg C."/>
            <person name="Schwartz D.C."/>
            <person name="VanEtten H."/>
            <person name="Zhou S."/>
            <person name="Young S.K."/>
            <person name="Zeng Q."/>
            <person name="Gargeya S."/>
            <person name="Fitzgerald M."/>
            <person name="Abouelleil A."/>
            <person name="Alvarado L."/>
            <person name="Chapman S.B."/>
            <person name="Gainer-Dewar J."/>
            <person name="Goldberg J."/>
            <person name="Griggs A."/>
            <person name="Gujja S."/>
            <person name="Hansen M."/>
            <person name="Howarth C."/>
            <person name="Imamovic A."/>
            <person name="Ireland A."/>
            <person name="Larimer J."/>
            <person name="McCowan C."/>
            <person name="Murphy C."/>
            <person name="Pearson M."/>
            <person name="Poon T.W."/>
            <person name="Priest M."/>
            <person name="Roberts A."/>
            <person name="Saif S."/>
            <person name="Shea T."/>
            <person name="Sykes S."/>
            <person name="Wortman J."/>
            <person name="Nusbaum C."/>
            <person name="Birren B."/>
        </authorList>
    </citation>
    <scope>NUCLEOTIDE SEQUENCE</scope>
    <source>
        <strain evidence="3">26406</strain>
    </source>
</reference>
<feature type="domain" description="Heterokaryon incompatibility" evidence="2">
    <location>
        <begin position="24"/>
        <end position="164"/>
    </location>
</feature>
<organism evidence="3">
    <name type="scientific">Fusarium oxysporum f. sp. melonis 26406</name>
    <dbReference type="NCBI Taxonomy" id="1089452"/>
    <lineage>
        <taxon>Eukaryota</taxon>
        <taxon>Fungi</taxon>
        <taxon>Dikarya</taxon>
        <taxon>Ascomycota</taxon>
        <taxon>Pezizomycotina</taxon>
        <taxon>Sordariomycetes</taxon>
        <taxon>Hypocreomycetidae</taxon>
        <taxon>Hypocreales</taxon>
        <taxon>Nectriaceae</taxon>
        <taxon>Fusarium</taxon>
        <taxon>Fusarium oxysporum species complex</taxon>
    </lineage>
</organism>
<evidence type="ECO:0000313" key="3">
    <source>
        <dbReference type="EMBL" id="EXK49758.1"/>
    </source>
</evidence>